<dbReference type="Proteomes" id="UP000324897">
    <property type="component" value="Unassembled WGS sequence"/>
</dbReference>
<gene>
    <name evidence="2" type="ORF">EJB05_18312</name>
</gene>
<reference evidence="2 3" key="1">
    <citation type="journal article" date="2019" name="Sci. Rep.">
        <title>A high-quality genome of Eragrostis curvula grass provides insights into Poaceae evolution and supports new strategies to enhance forage quality.</title>
        <authorList>
            <person name="Carballo J."/>
            <person name="Santos B.A.C.M."/>
            <person name="Zappacosta D."/>
            <person name="Garbus I."/>
            <person name="Selva J.P."/>
            <person name="Gallo C.A."/>
            <person name="Diaz A."/>
            <person name="Albertini E."/>
            <person name="Caccamo M."/>
            <person name="Echenique V."/>
        </authorList>
    </citation>
    <scope>NUCLEOTIDE SEQUENCE [LARGE SCALE GENOMIC DNA]</scope>
    <source>
        <strain evidence="3">cv. Victoria</strain>
        <tissue evidence="2">Leaf</tissue>
    </source>
</reference>
<evidence type="ECO:0000313" key="3">
    <source>
        <dbReference type="Proteomes" id="UP000324897"/>
    </source>
</evidence>
<name>A0A5J9VJD7_9POAL</name>
<dbReference type="EMBL" id="RWGY01000009">
    <property type="protein sequence ID" value="TVU36379.1"/>
    <property type="molecule type" value="Genomic_DNA"/>
</dbReference>
<keyword evidence="3" id="KW-1185">Reference proteome</keyword>
<accession>A0A5J9VJD7</accession>
<comment type="caution">
    <text evidence="2">The sequence shown here is derived from an EMBL/GenBank/DDBJ whole genome shotgun (WGS) entry which is preliminary data.</text>
</comment>
<protein>
    <submittedName>
        <fullName evidence="2">Uncharacterized protein</fullName>
    </submittedName>
</protein>
<evidence type="ECO:0000256" key="1">
    <source>
        <dbReference type="SAM" id="MobiDB-lite"/>
    </source>
</evidence>
<organism evidence="2 3">
    <name type="scientific">Eragrostis curvula</name>
    <name type="common">weeping love grass</name>
    <dbReference type="NCBI Taxonomy" id="38414"/>
    <lineage>
        <taxon>Eukaryota</taxon>
        <taxon>Viridiplantae</taxon>
        <taxon>Streptophyta</taxon>
        <taxon>Embryophyta</taxon>
        <taxon>Tracheophyta</taxon>
        <taxon>Spermatophyta</taxon>
        <taxon>Magnoliopsida</taxon>
        <taxon>Liliopsida</taxon>
        <taxon>Poales</taxon>
        <taxon>Poaceae</taxon>
        <taxon>PACMAD clade</taxon>
        <taxon>Chloridoideae</taxon>
        <taxon>Eragrostideae</taxon>
        <taxon>Eragrostidinae</taxon>
        <taxon>Eragrostis</taxon>
    </lineage>
</organism>
<feature type="region of interest" description="Disordered" evidence="1">
    <location>
        <begin position="1"/>
        <end position="25"/>
    </location>
</feature>
<sequence>MCFDLADPRGSGGAGWPVKGSGQEEGAASSEWMAMAAASAGVMSEYYQAQELSTMVSALTDVVAGGPWGGAAAAPRGSGWEEQAMHGSYPGATSPEFAGTAGNQGTLLPFYGGGMTSNPYGGGGVMSSNPYGGGGVMSNPYGGGVGNTSGFLGSSYSFPTSSVSVATVPSSASGHYYSSSHDSQHQGDAAAEWNWENALAYPATTASWSDSSQYPPPPQ</sequence>
<evidence type="ECO:0000313" key="2">
    <source>
        <dbReference type="EMBL" id="TVU36379.1"/>
    </source>
</evidence>
<dbReference type="Gramene" id="TVU36379">
    <property type="protein sequence ID" value="TVU36379"/>
    <property type="gene ID" value="EJB05_18312"/>
</dbReference>
<feature type="non-terminal residue" evidence="2">
    <location>
        <position position="1"/>
    </location>
</feature>
<proteinExistence type="predicted"/>
<dbReference type="AlphaFoldDB" id="A0A5J9VJD7"/>